<proteinExistence type="inferred from homology"/>
<evidence type="ECO:0000313" key="9">
    <source>
        <dbReference type="EMBL" id="KAK8042769.1"/>
    </source>
</evidence>
<comment type="caution">
    <text evidence="9">The sequence shown here is derived from an EMBL/GenBank/DDBJ whole genome shotgun (WGS) entry which is preliminary data.</text>
</comment>
<dbReference type="RefSeq" id="XP_066709622.1">
    <property type="nucleotide sequence ID" value="XM_066864661.1"/>
</dbReference>
<evidence type="ECO:0000313" key="10">
    <source>
        <dbReference type="Proteomes" id="UP001480595"/>
    </source>
</evidence>
<name>A0ABR1TAC0_9PEZI</name>
<keyword evidence="3 7" id="KW-0808">Transferase</keyword>
<reference evidence="9 10" key="1">
    <citation type="submission" date="2023-01" db="EMBL/GenBank/DDBJ databases">
        <title>Analysis of 21 Apiospora genomes using comparative genomics revels a genus with tremendous synthesis potential of carbohydrate active enzymes and secondary metabolites.</title>
        <authorList>
            <person name="Sorensen T."/>
        </authorList>
    </citation>
    <scope>NUCLEOTIDE SEQUENCE [LARGE SCALE GENOMIC DNA]</scope>
    <source>
        <strain evidence="9 10">CBS 135458</strain>
    </source>
</reference>
<evidence type="ECO:0000256" key="6">
    <source>
        <dbReference type="ARBA" id="ARBA00022884"/>
    </source>
</evidence>
<dbReference type="Gene3D" id="3.40.50.150">
    <property type="entry name" value="Vaccinia Virus protein VP39"/>
    <property type="match status" value="1"/>
</dbReference>
<dbReference type="EMBL" id="JAQQWL010000013">
    <property type="protein sequence ID" value="KAK8042769.1"/>
    <property type="molecule type" value="Genomic_DNA"/>
</dbReference>
<feature type="compositionally biased region" description="Basic and acidic residues" evidence="8">
    <location>
        <begin position="103"/>
        <end position="115"/>
    </location>
</feature>
<dbReference type="InterPro" id="IPR002905">
    <property type="entry name" value="Trm1"/>
</dbReference>
<keyword evidence="1 7" id="KW-0820">tRNA-binding</keyword>
<keyword evidence="10" id="KW-1185">Reference proteome</keyword>
<dbReference type="Proteomes" id="UP001480595">
    <property type="component" value="Unassembled WGS sequence"/>
</dbReference>
<dbReference type="InterPro" id="IPR029063">
    <property type="entry name" value="SAM-dependent_MTases_sf"/>
</dbReference>
<protein>
    <submittedName>
        <fullName evidence="9">Uncharacterized protein</fullName>
    </submittedName>
</protein>
<feature type="region of interest" description="Disordered" evidence="8">
    <location>
        <begin position="89"/>
        <end position="128"/>
    </location>
</feature>
<evidence type="ECO:0000256" key="5">
    <source>
        <dbReference type="ARBA" id="ARBA00022694"/>
    </source>
</evidence>
<evidence type="ECO:0000256" key="2">
    <source>
        <dbReference type="ARBA" id="ARBA00022603"/>
    </source>
</evidence>
<evidence type="ECO:0000256" key="7">
    <source>
        <dbReference type="PROSITE-ProRule" id="PRU00958"/>
    </source>
</evidence>
<accession>A0ABR1TAC0</accession>
<evidence type="ECO:0000256" key="4">
    <source>
        <dbReference type="ARBA" id="ARBA00022691"/>
    </source>
</evidence>
<dbReference type="GeneID" id="92097724"/>
<evidence type="ECO:0000256" key="3">
    <source>
        <dbReference type="ARBA" id="ARBA00022679"/>
    </source>
</evidence>
<evidence type="ECO:0000256" key="1">
    <source>
        <dbReference type="ARBA" id="ARBA00022555"/>
    </source>
</evidence>
<dbReference type="Pfam" id="PF02005">
    <property type="entry name" value="TRM"/>
    <property type="match status" value="1"/>
</dbReference>
<dbReference type="PROSITE" id="PS51626">
    <property type="entry name" value="SAM_MT_TRM1"/>
    <property type="match status" value="1"/>
</dbReference>
<evidence type="ECO:0000256" key="8">
    <source>
        <dbReference type="SAM" id="MobiDB-lite"/>
    </source>
</evidence>
<keyword evidence="2 7" id="KW-0489">Methyltransferase</keyword>
<keyword evidence="5 7" id="KW-0819">tRNA processing</keyword>
<keyword evidence="4 7" id="KW-0949">S-adenosyl-L-methionine</keyword>
<gene>
    <name evidence="9" type="ORF">PG994_013252</name>
</gene>
<comment type="similarity">
    <text evidence="7">Belongs to the class I-like SAM-binding methyltransferase superfamily. Trm1 family.</text>
</comment>
<organism evidence="9 10">
    <name type="scientific">Apiospora phragmitis</name>
    <dbReference type="NCBI Taxonomy" id="2905665"/>
    <lineage>
        <taxon>Eukaryota</taxon>
        <taxon>Fungi</taxon>
        <taxon>Dikarya</taxon>
        <taxon>Ascomycota</taxon>
        <taxon>Pezizomycotina</taxon>
        <taxon>Sordariomycetes</taxon>
        <taxon>Xylariomycetidae</taxon>
        <taxon>Amphisphaeriales</taxon>
        <taxon>Apiosporaceae</taxon>
        <taxon>Apiospora</taxon>
    </lineage>
</organism>
<sequence>MASKKPKAASAAIDKTRVVHDGQEYTEVKEGLGRILIPVSANAATTEEDVQAEEDRQKVFYNPIQQFNRDLTVLAIKAYGEEIAAQRRKAAENKLNKKKRKRADNEETRPPETRKAGARCSHGWVGCY</sequence>
<keyword evidence="6 7" id="KW-0694">RNA-binding</keyword>